<name>A0A3M7PIF6_BRAPC</name>
<evidence type="ECO:0000313" key="1">
    <source>
        <dbReference type="EMBL" id="RMZ98886.1"/>
    </source>
</evidence>
<evidence type="ECO:0000313" key="2">
    <source>
        <dbReference type="Proteomes" id="UP000276133"/>
    </source>
</evidence>
<dbReference type="Proteomes" id="UP000276133">
    <property type="component" value="Unassembled WGS sequence"/>
</dbReference>
<protein>
    <submittedName>
        <fullName evidence="1">Uncharacterized protein</fullName>
    </submittedName>
</protein>
<sequence length="65" mass="7874">MLLKHIKINLINKKGEKNIYYSISYHGPTFRFFVLDFGTKRLCLITFLQNNFNFESDLENNWKKE</sequence>
<gene>
    <name evidence="1" type="ORF">BpHYR1_044612</name>
</gene>
<keyword evidence="2" id="KW-1185">Reference proteome</keyword>
<dbReference type="AlphaFoldDB" id="A0A3M7PIF6"/>
<comment type="caution">
    <text evidence="1">The sequence shown here is derived from an EMBL/GenBank/DDBJ whole genome shotgun (WGS) entry which is preliminary data.</text>
</comment>
<accession>A0A3M7PIF6</accession>
<reference evidence="1 2" key="1">
    <citation type="journal article" date="2018" name="Sci. Rep.">
        <title>Genomic signatures of local adaptation to the degree of environmental predictability in rotifers.</title>
        <authorList>
            <person name="Franch-Gras L."/>
            <person name="Hahn C."/>
            <person name="Garcia-Roger E.M."/>
            <person name="Carmona M.J."/>
            <person name="Serra M."/>
            <person name="Gomez A."/>
        </authorList>
    </citation>
    <scope>NUCLEOTIDE SEQUENCE [LARGE SCALE GENOMIC DNA]</scope>
    <source>
        <strain evidence="1">HYR1</strain>
    </source>
</reference>
<organism evidence="1 2">
    <name type="scientific">Brachionus plicatilis</name>
    <name type="common">Marine rotifer</name>
    <name type="synonym">Brachionus muelleri</name>
    <dbReference type="NCBI Taxonomy" id="10195"/>
    <lineage>
        <taxon>Eukaryota</taxon>
        <taxon>Metazoa</taxon>
        <taxon>Spiralia</taxon>
        <taxon>Gnathifera</taxon>
        <taxon>Rotifera</taxon>
        <taxon>Eurotatoria</taxon>
        <taxon>Monogononta</taxon>
        <taxon>Pseudotrocha</taxon>
        <taxon>Ploima</taxon>
        <taxon>Brachionidae</taxon>
        <taxon>Brachionus</taxon>
    </lineage>
</organism>
<dbReference type="EMBL" id="REGN01010500">
    <property type="protein sequence ID" value="RMZ98886.1"/>
    <property type="molecule type" value="Genomic_DNA"/>
</dbReference>
<proteinExistence type="predicted"/>